<reference evidence="3" key="1">
    <citation type="journal article" date="2023" name="Mol. Phylogenet. Evol.">
        <title>Genome-scale phylogeny and comparative genomics of the fungal order Sordariales.</title>
        <authorList>
            <person name="Hensen N."/>
            <person name="Bonometti L."/>
            <person name="Westerberg I."/>
            <person name="Brannstrom I.O."/>
            <person name="Guillou S."/>
            <person name="Cros-Aarteil S."/>
            <person name="Calhoun S."/>
            <person name="Haridas S."/>
            <person name="Kuo A."/>
            <person name="Mondo S."/>
            <person name="Pangilinan J."/>
            <person name="Riley R."/>
            <person name="LaButti K."/>
            <person name="Andreopoulos B."/>
            <person name="Lipzen A."/>
            <person name="Chen C."/>
            <person name="Yan M."/>
            <person name="Daum C."/>
            <person name="Ng V."/>
            <person name="Clum A."/>
            <person name="Steindorff A."/>
            <person name="Ohm R.A."/>
            <person name="Martin F."/>
            <person name="Silar P."/>
            <person name="Natvig D.O."/>
            <person name="Lalanne C."/>
            <person name="Gautier V."/>
            <person name="Ament-Velasquez S.L."/>
            <person name="Kruys A."/>
            <person name="Hutchinson M.I."/>
            <person name="Powell A.J."/>
            <person name="Barry K."/>
            <person name="Miller A.N."/>
            <person name="Grigoriev I.V."/>
            <person name="Debuchy R."/>
            <person name="Gladieux P."/>
            <person name="Hiltunen Thoren M."/>
            <person name="Johannesson H."/>
        </authorList>
    </citation>
    <scope>NUCLEOTIDE SEQUENCE</scope>
    <source>
        <strain evidence="3">PSN243</strain>
    </source>
</reference>
<proteinExistence type="predicted"/>
<name>A0AAV9GZY2_9PEZI</name>
<keyword evidence="4" id="KW-1185">Reference proteome</keyword>
<feature type="coiled-coil region" evidence="1">
    <location>
        <begin position="196"/>
        <end position="223"/>
    </location>
</feature>
<evidence type="ECO:0000313" key="3">
    <source>
        <dbReference type="EMBL" id="KAK4452758.1"/>
    </source>
</evidence>
<evidence type="ECO:0000256" key="2">
    <source>
        <dbReference type="SAM" id="MobiDB-lite"/>
    </source>
</evidence>
<feature type="region of interest" description="Disordered" evidence="2">
    <location>
        <begin position="1"/>
        <end position="26"/>
    </location>
</feature>
<organism evidence="3 4">
    <name type="scientific">Podospora aff. communis PSN243</name>
    <dbReference type="NCBI Taxonomy" id="3040156"/>
    <lineage>
        <taxon>Eukaryota</taxon>
        <taxon>Fungi</taxon>
        <taxon>Dikarya</taxon>
        <taxon>Ascomycota</taxon>
        <taxon>Pezizomycotina</taxon>
        <taxon>Sordariomycetes</taxon>
        <taxon>Sordariomycetidae</taxon>
        <taxon>Sordariales</taxon>
        <taxon>Podosporaceae</taxon>
        <taxon>Podospora</taxon>
    </lineage>
</organism>
<sequence length="316" mass="36108">MPKHHVDRHGRPLEPPRTPRWMRHHASPAGTDAGYIVRMRLVNGYWSYRPDRIAEINSTYNPWNTLGHLSWKDLSLPQRQIRLKEGAWIWDGVGAPRDVEGKERKKSGMLKRVRAPKKEGERVLYGVDRAGNYLYKEWEERKNGNVRQATPEKVGLKLRDDPVESGMELARGADQLPSDGWRGRGEVDHRGVSVISREELEEMEDLQRAIRASEEDARRRGEEEEPVYSVRVIPLRKKGKGKGVEKGEVAEGPMQSALVVGDIEEGSWDELFEELEAQGWVPVDGWAEGENADELASIAESWIMAEDEDDDEDDER</sequence>
<dbReference type="Proteomes" id="UP001321760">
    <property type="component" value="Unassembled WGS sequence"/>
</dbReference>
<accession>A0AAV9GZY2</accession>
<reference evidence="3" key="2">
    <citation type="submission" date="2023-05" db="EMBL/GenBank/DDBJ databases">
        <authorList>
            <consortium name="Lawrence Berkeley National Laboratory"/>
            <person name="Steindorff A."/>
            <person name="Hensen N."/>
            <person name="Bonometti L."/>
            <person name="Westerberg I."/>
            <person name="Brannstrom I.O."/>
            <person name="Guillou S."/>
            <person name="Cros-Aarteil S."/>
            <person name="Calhoun S."/>
            <person name="Haridas S."/>
            <person name="Kuo A."/>
            <person name="Mondo S."/>
            <person name="Pangilinan J."/>
            <person name="Riley R."/>
            <person name="Labutti K."/>
            <person name="Andreopoulos B."/>
            <person name="Lipzen A."/>
            <person name="Chen C."/>
            <person name="Yanf M."/>
            <person name="Daum C."/>
            <person name="Ng V."/>
            <person name="Clum A."/>
            <person name="Ohm R."/>
            <person name="Martin F."/>
            <person name="Silar P."/>
            <person name="Natvig D."/>
            <person name="Lalanne C."/>
            <person name="Gautier V."/>
            <person name="Ament-Velasquez S.L."/>
            <person name="Kruys A."/>
            <person name="Hutchinson M.I."/>
            <person name="Powell A.J."/>
            <person name="Barry K."/>
            <person name="Miller A.N."/>
            <person name="Grigoriev I.V."/>
            <person name="Debuchy R."/>
            <person name="Gladieux P."/>
            <person name="Thoren M.H."/>
            <person name="Johannesson H."/>
        </authorList>
    </citation>
    <scope>NUCLEOTIDE SEQUENCE</scope>
    <source>
        <strain evidence="3">PSN243</strain>
    </source>
</reference>
<gene>
    <name evidence="3" type="ORF">QBC34DRAFT_435587</name>
</gene>
<dbReference type="EMBL" id="MU865923">
    <property type="protein sequence ID" value="KAK4452758.1"/>
    <property type="molecule type" value="Genomic_DNA"/>
</dbReference>
<comment type="caution">
    <text evidence="3">The sequence shown here is derived from an EMBL/GenBank/DDBJ whole genome shotgun (WGS) entry which is preliminary data.</text>
</comment>
<dbReference type="AlphaFoldDB" id="A0AAV9GZY2"/>
<evidence type="ECO:0000313" key="4">
    <source>
        <dbReference type="Proteomes" id="UP001321760"/>
    </source>
</evidence>
<keyword evidence="1" id="KW-0175">Coiled coil</keyword>
<evidence type="ECO:0000256" key="1">
    <source>
        <dbReference type="SAM" id="Coils"/>
    </source>
</evidence>
<protein>
    <submittedName>
        <fullName evidence="3">Uncharacterized protein</fullName>
    </submittedName>
</protein>
<dbReference type="PROSITE" id="PS50330">
    <property type="entry name" value="UIM"/>
    <property type="match status" value="1"/>
</dbReference>
<dbReference type="InterPro" id="IPR003903">
    <property type="entry name" value="UIM_dom"/>
</dbReference>